<organism evidence="2">
    <name type="scientific">freshwater metagenome</name>
    <dbReference type="NCBI Taxonomy" id="449393"/>
    <lineage>
        <taxon>unclassified sequences</taxon>
        <taxon>metagenomes</taxon>
        <taxon>ecological metagenomes</taxon>
    </lineage>
</organism>
<evidence type="ECO:0000313" key="2">
    <source>
        <dbReference type="EMBL" id="CAB4708318.1"/>
    </source>
</evidence>
<keyword evidence="1" id="KW-1133">Transmembrane helix</keyword>
<proteinExistence type="predicted"/>
<reference evidence="2" key="1">
    <citation type="submission" date="2020-05" db="EMBL/GenBank/DDBJ databases">
        <authorList>
            <person name="Chiriac C."/>
            <person name="Salcher M."/>
            <person name="Ghai R."/>
            <person name="Kavagutti S V."/>
        </authorList>
    </citation>
    <scope>NUCLEOTIDE SEQUENCE</scope>
</reference>
<gene>
    <name evidence="2" type="ORF">UFOPK2625_00864</name>
</gene>
<feature type="transmembrane region" description="Helical" evidence="1">
    <location>
        <begin position="31"/>
        <end position="58"/>
    </location>
</feature>
<keyword evidence="1" id="KW-0812">Transmembrane</keyword>
<protein>
    <submittedName>
        <fullName evidence="2">Unannotated protein</fullName>
    </submittedName>
</protein>
<name>A0A6J6QHL5_9ZZZZ</name>
<dbReference type="AlphaFoldDB" id="A0A6J6QHL5"/>
<accession>A0A6J6QHL5</accession>
<feature type="transmembrane region" description="Helical" evidence="1">
    <location>
        <begin position="7"/>
        <end position="25"/>
    </location>
</feature>
<sequence>MFPEISVTAMAATGIAATATVMLRLPFTPALLAMVLLSSSGPAVAPFAIKGAVVGFGVRQGLDKRYAKRTSKLELERV</sequence>
<dbReference type="EMBL" id="CAEZXZ010000124">
    <property type="protein sequence ID" value="CAB4708318.1"/>
    <property type="molecule type" value="Genomic_DNA"/>
</dbReference>
<evidence type="ECO:0000256" key="1">
    <source>
        <dbReference type="SAM" id="Phobius"/>
    </source>
</evidence>
<keyword evidence="1" id="KW-0472">Membrane</keyword>